<gene>
    <name evidence="2" type="ORF">PANT_12c00043</name>
</gene>
<feature type="region of interest" description="Disordered" evidence="1">
    <location>
        <begin position="1"/>
        <end position="23"/>
    </location>
</feature>
<protein>
    <submittedName>
        <fullName evidence="2">Uncharacterized protein</fullName>
    </submittedName>
</protein>
<dbReference type="AlphaFoldDB" id="M9MDN8"/>
<reference evidence="3" key="1">
    <citation type="journal article" date="2013" name="Genome Announc.">
        <title>Genome sequence of the basidiomycetous yeast Pseudozyma antarctica T-34, a producer of the glycolipid biosurfactants mannosylerythritol lipids.</title>
        <authorList>
            <person name="Morita T."/>
            <person name="Koike H."/>
            <person name="Koyama Y."/>
            <person name="Hagiwara H."/>
            <person name="Ito E."/>
            <person name="Fukuoka T."/>
            <person name="Imura T."/>
            <person name="Machida M."/>
            <person name="Kitamoto D."/>
        </authorList>
    </citation>
    <scope>NUCLEOTIDE SEQUENCE [LARGE SCALE GENOMIC DNA]</scope>
    <source>
        <strain evidence="3">T-34</strain>
    </source>
</reference>
<dbReference type="OrthoDB" id="2556698at2759"/>
<feature type="compositionally biased region" description="Acidic residues" evidence="1">
    <location>
        <begin position="93"/>
        <end position="109"/>
    </location>
</feature>
<proteinExistence type="predicted"/>
<evidence type="ECO:0000313" key="2">
    <source>
        <dbReference type="EMBL" id="GAC74583.1"/>
    </source>
</evidence>
<organism evidence="2 3">
    <name type="scientific">Pseudozyma antarctica (strain T-34)</name>
    <name type="common">Yeast</name>
    <name type="synonym">Candida antarctica</name>
    <dbReference type="NCBI Taxonomy" id="1151754"/>
    <lineage>
        <taxon>Eukaryota</taxon>
        <taxon>Fungi</taxon>
        <taxon>Dikarya</taxon>
        <taxon>Basidiomycota</taxon>
        <taxon>Ustilaginomycotina</taxon>
        <taxon>Ustilaginomycetes</taxon>
        <taxon>Ustilaginales</taxon>
        <taxon>Ustilaginaceae</taxon>
        <taxon>Moesziomyces</taxon>
    </lineage>
</organism>
<sequence length="109" mass="11802">MTTHVVADIHISTSTSSAPLPPSALPLDNAAHLTPSTQLRVPVHADGHALNNLADSIDSTRAYLNTILTTWKDWAGKETAPAGTLQLKQNVDGEQDEDEDEDEDEEDEE</sequence>
<name>M9MDN8_PSEA3</name>
<accession>M9MDN8</accession>
<feature type="region of interest" description="Disordered" evidence="1">
    <location>
        <begin position="78"/>
        <end position="109"/>
    </location>
</feature>
<dbReference type="EMBL" id="DF196778">
    <property type="protein sequence ID" value="GAC74583.1"/>
    <property type="molecule type" value="Genomic_DNA"/>
</dbReference>
<evidence type="ECO:0000313" key="3">
    <source>
        <dbReference type="Proteomes" id="UP000011976"/>
    </source>
</evidence>
<dbReference type="Proteomes" id="UP000011976">
    <property type="component" value="Unassembled WGS sequence"/>
</dbReference>
<evidence type="ECO:0000256" key="1">
    <source>
        <dbReference type="SAM" id="MobiDB-lite"/>
    </source>
</evidence>